<keyword evidence="1" id="KW-0732">Signal</keyword>
<dbReference type="EMBL" id="NKCI01000422">
    <property type="protein sequence ID" value="RSL41393.1"/>
    <property type="molecule type" value="Genomic_DNA"/>
</dbReference>
<gene>
    <name evidence="2" type="ORF">CEP54_015837</name>
</gene>
<name>A0A428NKQ3_9HYPO</name>
<dbReference type="Proteomes" id="UP000288168">
    <property type="component" value="Unassembled WGS sequence"/>
</dbReference>
<evidence type="ECO:0000256" key="1">
    <source>
        <dbReference type="SAM" id="SignalP"/>
    </source>
</evidence>
<accession>A0A428NKQ3</accession>
<feature type="non-terminal residue" evidence="2">
    <location>
        <position position="190"/>
    </location>
</feature>
<evidence type="ECO:0000313" key="2">
    <source>
        <dbReference type="EMBL" id="RSL41393.1"/>
    </source>
</evidence>
<proteinExistence type="predicted"/>
<organism evidence="2 3">
    <name type="scientific">Fusarium duplospermum</name>
    <dbReference type="NCBI Taxonomy" id="1325734"/>
    <lineage>
        <taxon>Eukaryota</taxon>
        <taxon>Fungi</taxon>
        <taxon>Dikarya</taxon>
        <taxon>Ascomycota</taxon>
        <taxon>Pezizomycotina</taxon>
        <taxon>Sordariomycetes</taxon>
        <taxon>Hypocreomycetidae</taxon>
        <taxon>Hypocreales</taxon>
        <taxon>Nectriaceae</taxon>
        <taxon>Fusarium</taxon>
        <taxon>Fusarium solani species complex</taxon>
    </lineage>
</organism>
<reference evidence="2 3" key="1">
    <citation type="submission" date="2017-06" db="EMBL/GenBank/DDBJ databases">
        <title>Comparative genomic analysis of Ambrosia Fusariam Clade fungi.</title>
        <authorList>
            <person name="Stajich J.E."/>
            <person name="Carrillo J."/>
            <person name="Kijimoto T."/>
            <person name="Eskalen A."/>
            <person name="O'Donnell K."/>
            <person name="Kasson M."/>
        </authorList>
    </citation>
    <scope>NUCLEOTIDE SEQUENCE [LARGE SCALE GENOMIC DNA]</scope>
    <source>
        <strain evidence="2 3">NRRL62584</strain>
    </source>
</reference>
<dbReference type="AlphaFoldDB" id="A0A428NKQ3"/>
<feature type="signal peptide" evidence="1">
    <location>
        <begin position="1"/>
        <end position="25"/>
    </location>
</feature>
<keyword evidence="3" id="KW-1185">Reference proteome</keyword>
<evidence type="ECO:0000313" key="3">
    <source>
        <dbReference type="Proteomes" id="UP000288168"/>
    </source>
</evidence>
<dbReference type="OrthoDB" id="5057964at2759"/>
<comment type="caution">
    <text evidence="2">The sequence shown here is derived from an EMBL/GenBank/DDBJ whole genome shotgun (WGS) entry which is preliminary data.</text>
</comment>
<protein>
    <submittedName>
        <fullName evidence="2">Uncharacterized protein</fullName>
    </submittedName>
</protein>
<sequence length="190" mass="19594">MLRKSKAGISLAAHILLVIVLLSVSGPLLRDTKNEKEGIFRVTIGKGIFTRGLSVPTGNIPPQVTEVAGKADGVIKQATTAVAQATKVAGDIKDKATSAIAAGETLLGGLIPKACSVGTTSGCVEYGDGHSDCLQFPLEDSRPFKTITDISTEAGSLVNMLQHIPSLRALFIAGLACFIASSSYSVANAL</sequence>
<feature type="chain" id="PRO_5019201296" evidence="1">
    <location>
        <begin position="26"/>
        <end position="190"/>
    </location>
</feature>